<dbReference type="Gene3D" id="3.30.200.20">
    <property type="entry name" value="Phosphorylase Kinase, domain 1"/>
    <property type="match status" value="1"/>
</dbReference>
<dbReference type="InterPro" id="IPR008271">
    <property type="entry name" value="Ser/Thr_kinase_AS"/>
</dbReference>
<evidence type="ECO:0000256" key="14">
    <source>
        <dbReference type="ARBA" id="ARBA00065138"/>
    </source>
</evidence>
<dbReference type="PROSITE" id="PS50002">
    <property type="entry name" value="SH3"/>
    <property type="match status" value="1"/>
</dbReference>
<feature type="active site" description="Proton acceptor" evidence="16">
    <location>
        <position position="254"/>
    </location>
</feature>
<dbReference type="InterPro" id="IPR011009">
    <property type="entry name" value="Kinase-like_dom_sf"/>
</dbReference>
<keyword evidence="5" id="KW-0597">Phosphoprotein</keyword>
<dbReference type="PROSITE" id="PS00107">
    <property type="entry name" value="PROTEIN_KINASE_ATP"/>
    <property type="match status" value="1"/>
</dbReference>
<dbReference type="InterPro" id="IPR001245">
    <property type="entry name" value="Ser-Thr/Tyr_kinase_cat_dom"/>
</dbReference>
<feature type="compositionally biased region" description="Polar residues" evidence="21">
    <location>
        <begin position="871"/>
        <end position="884"/>
    </location>
</feature>
<dbReference type="InParanoid" id="A0A6J2V4W3"/>
<comment type="function">
    <text evidence="13">Negative regulator of TLR4 signaling. Does not activate JNK1/MAPK8 pathway, p38/MAPK14, nor ERK2/MAPK1 pathways.</text>
</comment>
<dbReference type="Gene3D" id="2.30.30.40">
    <property type="entry name" value="SH3 Domains"/>
    <property type="match status" value="1"/>
</dbReference>
<comment type="similarity">
    <text evidence="2 15">Belongs to the protein kinase superfamily. STE Ser/Thr protein kinase family. MAP kinase kinase kinase subfamily.</text>
</comment>
<dbReference type="SMART" id="SM00220">
    <property type="entry name" value="S_TKc"/>
    <property type="match status" value="1"/>
</dbReference>
<evidence type="ECO:0000313" key="24">
    <source>
        <dbReference type="Proteomes" id="UP000504632"/>
    </source>
</evidence>
<evidence type="ECO:0000256" key="1">
    <source>
        <dbReference type="ARBA" id="ARBA00001946"/>
    </source>
</evidence>
<evidence type="ECO:0000256" key="19">
    <source>
        <dbReference type="PROSITE-ProRule" id="PRU10141"/>
    </source>
</evidence>
<dbReference type="FunFam" id="1.10.510.10:FF:000076">
    <property type="entry name" value="Mitogen-activated protein kinase kinase kinase"/>
    <property type="match status" value="1"/>
</dbReference>
<comment type="catalytic activity">
    <reaction evidence="11 15">
        <text>L-threonyl-[protein] + ATP = O-phospho-L-threonyl-[protein] + ADP + H(+)</text>
        <dbReference type="Rhea" id="RHEA:46608"/>
        <dbReference type="Rhea" id="RHEA-COMP:11060"/>
        <dbReference type="Rhea" id="RHEA-COMP:11605"/>
        <dbReference type="ChEBI" id="CHEBI:15378"/>
        <dbReference type="ChEBI" id="CHEBI:30013"/>
        <dbReference type="ChEBI" id="CHEBI:30616"/>
        <dbReference type="ChEBI" id="CHEBI:61977"/>
        <dbReference type="ChEBI" id="CHEBI:456216"/>
        <dbReference type="EC" id="2.7.11.25"/>
    </reaction>
</comment>
<evidence type="ECO:0000256" key="6">
    <source>
        <dbReference type="ARBA" id="ARBA00022679"/>
    </source>
</evidence>
<dbReference type="PANTHER" id="PTHR44329:SF30">
    <property type="entry name" value="MITOGEN-ACTIVATED PROTEIN KINASE KINASE KINASE 21"/>
    <property type="match status" value="1"/>
</dbReference>
<dbReference type="SMART" id="SM00326">
    <property type="entry name" value="SH3"/>
    <property type="match status" value="1"/>
</dbReference>
<evidence type="ECO:0000256" key="21">
    <source>
        <dbReference type="SAM" id="MobiDB-lite"/>
    </source>
</evidence>
<feature type="region of interest" description="Disordered" evidence="21">
    <location>
        <begin position="518"/>
        <end position="541"/>
    </location>
</feature>
<proteinExistence type="inferred from homology"/>
<keyword evidence="6 15" id="KW-0808">Transferase</keyword>
<keyword evidence="9 15" id="KW-0418">Kinase</keyword>
<feature type="region of interest" description="Disordered" evidence="21">
    <location>
        <begin position="736"/>
        <end position="787"/>
    </location>
</feature>
<dbReference type="Pfam" id="PF14604">
    <property type="entry name" value="SH3_9"/>
    <property type="match status" value="1"/>
</dbReference>
<keyword evidence="20" id="KW-0175">Coiled coil</keyword>
<evidence type="ECO:0000256" key="4">
    <source>
        <dbReference type="ARBA" id="ARBA00022527"/>
    </source>
</evidence>
<dbReference type="CTD" id="84451"/>
<keyword evidence="24" id="KW-1185">Reference proteome</keyword>
<dbReference type="CDD" id="cd12059">
    <property type="entry name" value="SH3_MLK1-3"/>
    <property type="match status" value="1"/>
</dbReference>
<evidence type="ECO:0000256" key="12">
    <source>
        <dbReference type="ARBA" id="ARBA00048329"/>
    </source>
</evidence>
<accession>A0A6J2V4W3</accession>
<gene>
    <name evidence="25" type="primary">map3k21</name>
</gene>
<keyword evidence="10 15" id="KW-0067">ATP-binding</keyword>
<dbReference type="FunCoup" id="A0A6J2V4W3">
    <property type="interactions" value="268"/>
</dbReference>
<evidence type="ECO:0000256" key="10">
    <source>
        <dbReference type="ARBA" id="ARBA00022840"/>
    </source>
</evidence>
<comment type="activity regulation">
    <text evidence="15">Homodimerization via the leucine zipper domains is required for autophosphorylation.</text>
</comment>
<evidence type="ECO:0000256" key="17">
    <source>
        <dbReference type="PIRSR" id="PIRSR000556-2"/>
    </source>
</evidence>
<evidence type="ECO:0000256" key="13">
    <source>
        <dbReference type="ARBA" id="ARBA00053407"/>
    </source>
</evidence>
<feature type="region of interest" description="Disordered" evidence="21">
    <location>
        <begin position="800"/>
        <end position="928"/>
    </location>
</feature>
<feature type="compositionally biased region" description="Basic and acidic residues" evidence="21">
    <location>
        <begin position="744"/>
        <end position="753"/>
    </location>
</feature>
<dbReference type="EC" id="2.7.11.25" evidence="15"/>
<evidence type="ECO:0000313" key="25">
    <source>
        <dbReference type="RefSeq" id="XP_030627319.1"/>
    </source>
</evidence>
<evidence type="ECO:0000256" key="9">
    <source>
        <dbReference type="ARBA" id="ARBA00022777"/>
    </source>
</evidence>
<dbReference type="InterPro" id="IPR035779">
    <property type="entry name" value="MLK1-3_SH3"/>
</dbReference>
<feature type="coiled-coil region" evidence="20">
    <location>
        <begin position="409"/>
        <end position="443"/>
    </location>
</feature>
<dbReference type="PRINTS" id="PR00109">
    <property type="entry name" value="TYRKINASE"/>
</dbReference>
<dbReference type="FunFam" id="3.30.200.20:FF:000085">
    <property type="entry name" value="Mitogen-activated protein kinase kinase kinase"/>
    <property type="match status" value="1"/>
</dbReference>
<dbReference type="RefSeq" id="XP_030627319.1">
    <property type="nucleotide sequence ID" value="XM_030771459.1"/>
</dbReference>
<dbReference type="PRINTS" id="PR00452">
    <property type="entry name" value="SH3DOMAIN"/>
</dbReference>
<keyword evidence="8 15" id="KW-0547">Nucleotide-binding</keyword>
<dbReference type="SUPFAM" id="SSF56112">
    <property type="entry name" value="Protein kinase-like (PK-like)"/>
    <property type="match status" value="1"/>
</dbReference>
<sequence>MDVPRAVFPNDEGRPSLGDHAWIESSTGRSWAHSAPVCSRSFWTAVFDYDASGEDELSLRRGDIVEVLSKDAAISGDEGWWTGKINHRVGIFPSNYVTYQPAIYRLPSGGSVSVREKVPSAPVQIPFSELVLEEIIGVGGFGKVYRGTWKDQEVAVKAARQDPDEDIKATADSVKQEAKLFSMLQHPNIIKLEGVCLEEPNLCLVMEYARGGTLNRALTGRRIPPHILVNWAVQIARGMHYLHEEAVVSIIHRDLKSSNILLLEKIENDDIGRKTLKITDFGLAREWHKTTKMSAAGTYSWMAPEVIKSSLFSKGSDIWSYGVLLWELLTGEVPYRGIDGLAVAYGVAVNKLTLPIPSTCPEPFAKLMEDCWEQDPHIRPSFAAILEQLTAIEEAVMATMPQDSFHSMQEDWRVEIQEMFDELRTKEKELRSREEELTRAALQQKLHEELLKRREQQLAEREINVLERELNILIFQLNKDKPNVKKRKGKFKRSRLKLKDGNRISLPSDFQHKITVQASPSMDKRRSLNCTSSSPPSSPTLIPRLRAIQLTLDESNRTWGRSTIYKPEDFEDVKKGFKKKGRTWGPSSVQTKERGNCAERVRPLSDGNNPWSTSLMKTQKSVPLAALFADQGTCKDDMCSADGTDNKPKQLKFPNQVYIDLPLWKDEQGEGPGGGESQDDPTTSTSSTSTTPQLTPTNSLKRATVRRRTDSVLCSCASLLASIGLGFDLWEAHKASAGEETEPREEKKKREGLFQRATRFRRSTSPPGGRSRKDEASPHVPGPVSLLSMSSISECNSTKCLLQSDSDGPDHSPVKESPPVTFDSIRTHQGVQSPVMPQSSRILGKADALPPPPASDHGSTSRLRRKKSSPAICQNTNGSSCSQTSPAEALSLSSSLKKKPSRESSQEKQAPTDAVSRPRPLSLRGKSHSWGLLRGRNKSYSLGHYSGEKSAQDLNIVLSSEVKVGCSLLDMDTEAQKRDCTVPLCRIQSTPSRPSVFELEKEFLS</sequence>
<comment type="catalytic activity">
    <reaction evidence="12">
        <text>L-seryl-[protein] + ATP = O-phospho-L-seryl-[protein] + ADP + H(+)</text>
        <dbReference type="Rhea" id="RHEA:17989"/>
        <dbReference type="Rhea" id="RHEA-COMP:9863"/>
        <dbReference type="Rhea" id="RHEA-COMP:11604"/>
        <dbReference type="ChEBI" id="CHEBI:15378"/>
        <dbReference type="ChEBI" id="CHEBI:29999"/>
        <dbReference type="ChEBI" id="CHEBI:30616"/>
        <dbReference type="ChEBI" id="CHEBI:83421"/>
        <dbReference type="ChEBI" id="CHEBI:456216"/>
        <dbReference type="EC" id="2.7.11.25"/>
    </reaction>
</comment>
<evidence type="ECO:0000256" key="3">
    <source>
        <dbReference type="ARBA" id="ARBA00022443"/>
    </source>
</evidence>
<keyword evidence="3 18" id="KW-0728">SH3 domain</keyword>
<comment type="subunit">
    <text evidence="14">Homodimer. Interacts with TLR4.</text>
</comment>
<feature type="compositionally biased region" description="Low complexity" evidence="21">
    <location>
        <begin position="680"/>
        <end position="700"/>
    </location>
</feature>
<feature type="compositionally biased region" description="Low complexity" evidence="21">
    <location>
        <begin position="885"/>
        <end position="895"/>
    </location>
</feature>
<keyword evidence="7" id="KW-0677">Repeat</keyword>
<keyword evidence="4 15" id="KW-0723">Serine/threonine-protein kinase</keyword>
<dbReference type="InterPro" id="IPR017441">
    <property type="entry name" value="Protein_kinase_ATP_BS"/>
</dbReference>
<dbReference type="Proteomes" id="UP000504632">
    <property type="component" value="Chromosome 4"/>
</dbReference>
<evidence type="ECO:0000256" key="7">
    <source>
        <dbReference type="ARBA" id="ARBA00022737"/>
    </source>
</evidence>
<organism evidence="24 25">
    <name type="scientific">Chanos chanos</name>
    <name type="common">Milkfish</name>
    <name type="synonym">Mugil chanos</name>
    <dbReference type="NCBI Taxonomy" id="29144"/>
    <lineage>
        <taxon>Eukaryota</taxon>
        <taxon>Metazoa</taxon>
        <taxon>Chordata</taxon>
        <taxon>Craniata</taxon>
        <taxon>Vertebrata</taxon>
        <taxon>Euteleostomi</taxon>
        <taxon>Actinopterygii</taxon>
        <taxon>Neopterygii</taxon>
        <taxon>Teleostei</taxon>
        <taxon>Ostariophysi</taxon>
        <taxon>Gonorynchiformes</taxon>
        <taxon>Chanidae</taxon>
        <taxon>Chanos</taxon>
    </lineage>
</organism>
<dbReference type="InterPro" id="IPR036028">
    <property type="entry name" value="SH3-like_dom_sf"/>
</dbReference>
<evidence type="ECO:0000256" key="16">
    <source>
        <dbReference type="PIRSR" id="PIRSR000556-1"/>
    </source>
</evidence>
<reference evidence="25" key="1">
    <citation type="submission" date="2025-08" db="UniProtKB">
        <authorList>
            <consortium name="RefSeq"/>
        </authorList>
    </citation>
    <scope>IDENTIFICATION</scope>
</reference>
<evidence type="ECO:0000256" key="20">
    <source>
        <dbReference type="SAM" id="Coils"/>
    </source>
</evidence>
<dbReference type="PANTHER" id="PTHR44329">
    <property type="entry name" value="SERINE/THREONINE-PROTEIN KINASE TNNI3K-RELATED"/>
    <property type="match status" value="1"/>
</dbReference>
<feature type="region of interest" description="Disordered" evidence="21">
    <location>
        <begin position="665"/>
        <end position="704"/>
    </location>
</feature>
<dbReference type="InterPro" id="IPR001452">
    <property type="entry name" value="SH3_domain"/>
</dbReference>
<dbReference type="PROSITE" id="PS50011">
    <property type="entry name" value="PROTEIN_KINASE_DOM"/>
    <property type="match status" value="1"/>
</dbReference>
<name>A0A6J2V4W3_CHACN</name>
<evidence type="ECO:0000259" key="23">
    <source>
        <dbReference type="PROSITE" id="PS50011"/>
    </source>
</evidence>
<dbReference type="CDD" id="cd14146">
    <property type="entry name" value="STKc_MLK4"/>
    <property type="match status" value="1"/>
</dbReference>
<evidence type="ECO:0000256" key="8">
    <source>
        <dbReference type="ARBA" id="ARBA00022741"/>
    </source>
</evidence>
<evidence type="ECO:0000256" key="11">
    <source>
        <dbReference type="ARBA" id="ARBA00047559"/>
    </source>
</evidence>
<dbReference type="InterPro" id="IPR016231">
    <property type="entry name" value="MLK1-4"/>
</dbReference>
<evidence type="ECO:0000256" key="15">
    <source>
        <dbReference type="PIRNR" id="PIRNR000556"/>
    </source>
</evidence>
<feature type="binding site" evidence="17">
    <location>
        <begin position="136"/>
        <end position="144"/>
    </location>
    <ligand>
        <name>ATP</name>
        <dbReference type="ChEBI" id="CHEBI:30616"/>
    </ligand>
</feature>
<dbReference type="GO" id="GO:0004706">
    <property type="term" value="F:JUN kinase kinase kinase activity"/>
    <property type="evidence" value="ECO:0007669"/>
    <property type="project" value="TreeGrafter"/>
</dbReference>
<dbReference type="InterPro" id="IPR051681">
    <property type="entry name" value="Ser/Thr_Kinases-Pseudokinases"/>
</dbReference>
<feature type="region of interest" description="Disordered" evidence="21">
    <location>
        <begin position="579"/>
        <end position="611"/>
    </location>
</feature>
<feature type="compositionally biased region" description="Polar residues" evidence="21">
    <location>
        <begin position="827"/>
        <end position="841"/>
    </location>
</feature>
<evidence type="ECO:0000256" key="5">
    <source>
        <dbReference type="ARBA" id="ARBA00022553"/>
    </source>
</evidence>
<dbReference type="GeneID" id="115809696"/>
<dbReference type="AlphaFoldDB" id="A0A6J2V4W3"/>
<dbReference type="Gene3D" id="1.10.510.10">
    <property type="entry name" value="Transferase(Phosphotransferase) domain 1"/>
    <property type="match status" value="1"/>
</dbReference>
<feature type="binding site" evidence="17 19">
    <location>
        <position position="157"/>
    </location>
    <ligand>
        <name>ATP</name>
        <dbReference type="ChEBI" id="CHEBI:30616"/>
    </ligand>
</feature>
<feature type="domain" description="Protein kinase" evidence="23">
    <location>
        <begin position="130"/>
        <end position="392"/>
    </location>
</feature>
<dbReference type="FunFam" id="2.30.30.40:FF:000169">
    <property type="entry name" value="Mitogen-activated protein kinase kinase kinase"/>
    <property type="match status" value="1"/>
</dbReference>
<evidence type="ECO:0000256" key="18">
    <source>
        <dbReference type="PROSITE-ProRule" id="PRU00192"/>
    </source>
</evidence>
<dbReference type="Pfam" id="PF07714">
    <property type="entry name" value="PK_Tyr_Ser-Thr"/>
    <property type="match status" value="1"/>
</dbReference>
<comment type="cofactor">
    <cofactor evidence="1">
        <name>Mg(2+)</name>
        <dbReference type="ChEBI" id="CHEBI:18420"/>
    </cofactor>
</comment>
<dbReference type="PROSITE" id="PS00108">
    <property type="entry name" value="PROTEIN_KINASE_ST"/>
    <property type="match status" value="1"/>
</dbReference>
<protein>
    <recommendedName>
        <fullName evidence="15">Mitogen-activated protein kinase kinase kinase</fullName>
        <ecNumber evidence="15">2.7.11.25</ecNumber>
    </recommendedName>
</protein>
<feature type="compositionally biased region" description="Basic and acidic residues" evidence="21">
    <location>
        <begin position="591"/>
        <end position="603"/>
    </location>
</feature>
<dbReference type="GO" id="GO:0005524">
    <property type="term" value="F:ATP binding"/>
    <property type="evidence" value="ECO:0007669"/>
    <property type="project" value="UniProtKB-UniRule"/>
</dbReference>
<feature type="domain" description="SH3" evidence="22">
    <location>
        <begin position="38"/>
        <end position="102"/>
    </location>
</feature>
<dbReference type="OrthoDB" id="339325at2759"/>
<dbReference type="InterPro" id="IPR000719">
    <property type="entry name" value="Prot_kinase_dom"/>
</dbReference>
<evidence type="ECO:0000259" key="22">
    <source>
        <dbReference type="PROSITE" id="PS50002"/>
    </source>
</evidence>
<dbReference type="SUPFAM" id="SSF50044">
    <property type="entry name" value="SH3-domain"/>
    <property type="match status" value="1"/>
</dbReference>
<evidence type="ECO:0000256" key="2">
    <source>
        <dbReference type="ARBA" id="ARBA00006529"/>
    </source>
</evidence>
<dbReference type="PIRSF" id="PIRSF000556">
    <property type="entry name" value="MAPKKK9_11"/>
    <property type="match status" value="1"/>
</dbReference>